<proteinExistence type="predicted"/>
<gene>
    <name evidence="1" type="ORF">EV383_0469</name>
</gene>
<dbReference type="EMBL" id="SHKL01000001">
    <property type="protein sequence ID" value="RZT83658.1"/>
    <property type="molecule type" value="Genomic_DNA"/>
</dbReference>
<comment type="caution">
    <text evidence="1">The sequence shown here is derived from an EMBL/GenBank/DDBJ whole genome shotgun (WGS) entry which is preliminary data.</text>
</comment>
<organism evidence="1 2">
    <name type="scientific">Pseudonocardia sediminis</name>
    <dbReference type="NCBI Taxonomy" id="1397368"/>
    <lineage>
        <taxon>Bacteria</taxon>
        <taxon>Bacillati</taxon>
        <taxon>Actinomycetota</taxon>
        <taxon>Actinomycetes</taxon>
        <taxon>Pseudonocardiales</taxon>
        <taxon>Pseudonocardiaceae</taxon>
        <taxon>Pseudonocardia</taxon>
    </lineage>
</organism>
<keyword evidence="2" id="KW-1185">Reference proteome</keyword>
<dbReference type="Proteomes" id="UP000291591">
    <property type="component" value="Unassembled WGS sequence"/>
</dbReference>
<evidence type="ECO:0000313" key="1">
    <source>
        <dbReference type="EMBL" id="RZT83658.1"/>
    </source>
</evidence>
<protein>
    <submittedName>
        <fullName evidence="1">Uncharacterized protein</fullName>
    </submittedName>
</protein>
<name>A0A4Q7US75_PSEST</name>
<dbReference type="AlphaFoldDB" id="A0A4Q7US75"/>
<accession>A0A4Q7US75</accession>
<reference evidence="1 2" key="1">
    <citation type="submission" date="2019-02" db="EMBL/GenBank/DDBJ databases">
        <title>Sequencing the genomes of 1000 actinobacteria strains.</title>
        <authorList>
            <person name="Klenk H.-P."/>
        </authorList>
    </citation>
    <scope>NUCLEOTIDE SEQUENCE [LARGE SCALE GENOMIC DNA]</scope>
    <source>
        <strain evidence="1 2">DSM 45779</strain>
    </source>
</reference>
<evidence type="ECO:0000313" key="2">
    <source>
        <dbReference type="Proteomes" id="UP000291591"/>
    </source>
</evidence>
<sequence length="162" mass="16659">MRIVGIAALGLALTCAGCGGGTTAVGERAVSADPVPTSATPAGPAFDPLTVAPRFQREFLFVPAALSECGGTTVTARCRAGADEAVALIPRIRAAIAEQPRRERYGGLGPDLDGVENAAVALRQDCLPPGADTEPGYCDTLVLLSSLDLSRLEDALRRADAR</sequence>
<dbReference type="RefSeq" id="WP_130288376.1">
    <property type="nucleotide sequence ID" value="NZ_SHKL01000001.1"/>
</dbReference>